<evidence type="ECO:0000259" key="1">
    <source>
        <dbReference type="PROSITE" id="PS50206"/>
    </source>
</evidence>
<organism evidence="2 3">
    <name type="scientific">Chromobacterium haemolyticum</name>
    <dbReference type="NCBI Taxonomy" id="394935"/>
    <lineage>
        <taxon>Bacteria</taxon>
        <taxon>Pseudomonadati</taxon>
        <taxon>Pseudomonadota</taxon>
        <taxon>Betaproteobacteria</taxon>
        <taxon>Neisseriales</taxon>
        <taxon>Chromobacteriaceae</taxon>
        <taxon>Chromobacterium</taxon>
    </lineage>
</organism>
<protein>
    <submittedName>
        <fullName evidence="2">Amine oxidase</fullName>
    </submittedName>
</protein>
<dbReference type="InterPro" id="IPR036188">
    <property type="entry name" value="FAD/NAD-bd_sf"/>
</dbReference>
<dbReference type="RefSeq" id="WP_081556428.1">
    <property type="nucleotide sequence ID" value="NZ_MUKV01000029.1"/>
</dbReference>
<sequence>MRRREVLRLAAALAGLPLLSGCERVLRLGVPLRLNRPGMAAGHRLRGGMTPPPPRDERRCRVAIVGSGVAGLFAAWRLRKEGFDDVVLLDGPEPDGNAAAGAFGGYRYPTGAHYLPLPSMESRHVRELLAEMGVIESDPFGARPRFDERVTVHAPDERLWVNGHWQEGLLPRLGMGADELAQQRRFLAQTAAWREQRGRDGRRVFCVPVALSSQDPAWTALDRLSFADWLRANGYTAPGLLWYLDYCCRDDYGSALAATSAWAGLHYFCSRGGLGANAEEGAVLTWPDGLNPLIRHLRARIGAERQWPGVAWRTAPAGAGMAVDYLDAAGDSRRLLAEQVILATPLHVSLHLSGQLPELGFERRHLPPRAPWLIGNFLIDRFPAEPAAAPLAWDNVVYGSRGLGYVVSTHQLIRAAKPERSVFTSYHAFADLAPADARKMLEAASAEDLFATAAADLQTVYGWCFRQSLLQVELTARGHAMASPAPGFLSNPGLQALRAADGPVLFAHSDLSGLSLFEEAAWWGEQAALKVLGA</sequence>
<dbReference type="PANTHER" id="PTHR42923:SF39">
    <property type="entry name" value="AMINO OXIDASE"/>
    <property type="match status" value="1"/>
</dbReference>
<feature type="domain" description="Rhodanese" evidence="1">
    <location>
        <begin position="66"/>
        <end position="96"/>
    </location>
</feature>
<evidence type="ECO:0000313" key="2">
    <source>
        <dbReference type="EMBL" id="OQS35075.1"/>
    </source>
</evidence>
<dbReference type="SUPFAM" id="SSF51905">
    <property type="entry name" value="FAD/NAD(P)-binding domain"/>
    <property type="match status" value="1"/>
</dbReference>
<dbReference type="PROSITE" id="PS51257">
    <property type="entry name" value="PROKAR_LIPOPROTEIN"/>
    <property type="match status" value="1"/>
</dbReference>
<dbReference type="PROSITE" id="PS50206">
    <property type="entry name" value="RHODANESE_3"/>
    <property type="match status" value="1"/>
</dbReference>
<accession>A0A1W0CJY6</accession>
<comment type="caution">
    <text evidence="2">The sequence shown here is derived from an EMBL/GenBank/DDBJ whole genome shotgun (WGS) entry which is preliminary data.</text>
</comment>
<dbReference type="Gene3D" id="3.50.50.60">
    <property type="entry name" value="FAD/NAD(P)-binding domain"/>
    <property type="match status" value="1"/>
</dbReference>
<dbReference type="GO" id="GO:0016491">
    <property type="term" value="F:oxidoreductase activity"/>
    <property type="evidence" value="ECO:0007669"/>
    <property type="project" value="TreeGrafter"/>
</dbReference>
<dbReference type="PANTHER" id="PTHR42923">
    <property type="entry name" value="PROTOPORPHYRINOGEN OXIDASE"/>
    <property type="match status" value="1"/>
</dbReference>
<dbReference type="InterPro" id="IPR001763">
    <property type="entry name" value="Rhodanese-like_dom"/>
</dbReference>
<dbReference type="EMBL" id="MUKV01000029">
    <property type="protein sequence ID" value="OQS35075.1"/>
    <property type="molecule type" value="Genomic_DNA"/>
</dbReference>
<dbReference type="InterPro" id="IPR050464">
    <property type="entry name" value="Zeta_carotene_desat/Oxidored"/>
</dbReference>
<gene>
    <name evidence="2" type="ORF">B0T45_18110</name>
</gene>
<dbReference type="Pfam" id="PF13450">
    <property type="entry name" value="NAD_binding_8"/>
    <property type="match status" value="1"/>
</dbReference>
<name>A0A1W0CJY6_9NEIS</name>
<evidence type="ECO:0000313" key="3">
    <source>
        <dbReference type="Proteomes" id="UP000192721"/>
    </source>
</evidence>
<proteinExistence type="predicted"/>
<reference evidence="2 3" key="1">
    <citation type="submission" date="2017-02" db="EMBL/GenBank/DDBJ databases">
        <title>Chromobacterium haemolyticum H5244.</title>
        <authorList>
            <person name="Gulvik C.A."/>
        </authorList>
    </citation>
    <scope>NUCLEOTIDE SEQUENCE [LARGE SCALE GENOMIC DNA]</scope>
    <source>
        <strain evidence="2 3">H5244</strain>
    </source>
</reference>
<dbReference type="Proteomes" id="UP000192721">
    <property type="component" value="Unassembled WGS sequence"/>
</dbReference>
<dbReference type="AlphaFoldDB" id="A0A1W0CJY6"/>